<dbReference type="SMART" id="SM00990">
    <property type="entry name" value="VRR_NUC"/>
    <property type="match status" value="1"/>
</dbReference>
<dbReference type="InterPro" id="IPR011856">
    <property type="entry name" value="tRNA_endonuc-like_dom_sf"/>
</dbReference>
<dbReference type="Pfam" id="PF21315">
    <property type="entry name" value="FAN1_HTH"/>
    <property type="match status" value="1"/>
</dbReference>
<comment type="similarity">
    <text evidence="4">Belongs to the FAN1 family.</text>
</comment>
<evidence type="ECO:0000256" key="9">
    <source>
        <dbReference type="ARBA" id="ARBA00022842"/>
    </source>
</evidence>
<organism evidence="12 13">
    <name type="scientific">Vibrio agarivorans</name>
    <dbReference type="NCBI Taxonomy" id="153622"/>
    <lineage>
        <taxon>Bacteria</taxon>
        <taxon>Pseudomonadati</taxon>
        <taxon>Pseudomonadota</taxon>
        <taxon>Gammaproteobacteria</taxon>
        <taxon>Vibrionales</taxon>
        <taxon>Vibrionaceae</taxon>
        <taxon>Vibrio</taxon>
    </lineage>
</organism>
<dbReference type="EC" id="3.1.4.1" evidence="5"/>
<dbReference type="EMBL" id="JAUEOZ010000002">
    <property type="protein sequence ID" value="MDN2483574.1"/>
    <property type="molecule type" value="Genomic_DNA"/>
</dbReference>
<dbReference type="PANTHER" id="PTHR15749">
    <property type="entry name" value="FANCONI-ASSOCIATED NUCLEASE 1"/>
    <property type="match status" value="1"/>
</dbReference>
<feature type="domain" description="VRR-NUC" evidence="11">
    <location>
        <begin position="422"/>
        <end position="533"/>
    </location>
</feature>
<keyword evidence="8" id="KW-0378">Hydrolase</keyword>
<dbReference type="PANTHER" id="PTHR15749:SF4">
    <property type="entry name" value="FANCONI-ASSOCIATED NUCLEASE 1"/>
    <property type="match status" value="1"/>
</dbReference>
<dbReference type="RefSeq" id="WP_289963644.1">
    <property type="nucleotide sequence ID" value="NZ_JAUEOZ010000002.1"/>
</dbReference>
<keyword evidence="7" id="KW-0479">Metal-binding</keyword>
<dbReference type="InterPro" id="IPR014883">
    <property type="entry name" value="VRR_NUC"/>
</dbReference>
<evidence type="ECO:0000256" key="2">
    <source>
        <dbReference type="ARBA" id="ARBA00001936"/>
    </source>
</evidence>
<name>A0ABT7Y752_9VIBR</name>
<evidence type="ECO:0000256" key="4">
    <source>
        <dbReference type="ARBA" id="ARBA00005533"/>
    </source>
</evidence>
<keyword evidence="9" id="KW-0460">Magnesium</keyword>
<keyword evidence="6" id="KW-0540">Nuclease</keyword>
<evidence type="ECO:0000256" key="10">
    <source>
        <dbReference type="ARBA" id="ARBA00023211"/>
    </source>
</evidence>
<sequence>MTDPVELAPDYYLHNFFKLTQHATEFYSDLLTPDEHHWIEQFHTLNRDAQCLLVRLLSRKGQWFRSDKLNYSEISDLSAAIHALAQQRFISVSSTLTEPEGVSALLTKPELCIAFPELKRTLSKSELLAQLPNTFAISLDKIEFIELQDAALIHTLLALFFANTRQDLSQFVLDDLGVHKFEQYALRPESRYFQQRAELQALLVISQLKEQYYSLEDKSKEQLIAILEAVPHSSHPSIQRKGEALINTIARDLERLGDYQDALTWFAKSSLPPARERQARISDKLDDIERMASIVTSILDTPYNVEEQEIGEKLQARLLRKQKIKVPRATKPTVEEDRLCLDLTTQRVELAAKSYYESQRWQVFYSENLLLNGLFGLAFWDVVFADIDKAFVNRYQHRPLDLYHADFTQKRATQIEEVLTQIRSGSCDFIVATFKQKQGIANPFVHWKWLSSELIEQALKHIPSHTLAELFTVFLSDIKLFRTGMPDLILFNEQGYRWVEVKGPGDKLQDNQWRWIREFQRLEVPVWVCWVEGG</sequence>
<evidence type="ECO:0000256" key="3">
    <source>
        <dbReference type="ARBA" id="ARBA00001946"/>
    </source>
</evidence>
<protein>
    <recommendedName>
        <fullName evidence="5">phosphodiesterase I</fullName>
        <ecNumber evidence="5">3.1.4.1</ecNumber>
    </recommendedName>
</protein>
<dbReference type="Proteomes" id="UP001169719">
    <property type="component" value="Unassembled WGS sequence"/>
</dbReference>
<comment type="cofactor">
    <cofactor evidence="3">
        <name>Mg(2+)</name>
        <dbReference type="ChEBI" id="CHEBI:18420"/>
    </cofactor>
</comment>
<gene>
    <name evidence="12" type="ORF">QWJ08_19700</name>
</gene>
<reference evidence="12" key="1">
    <citation type="submission" date="2024-05" db="EMBL/GenBank/DDBJ databases">
        <title>Genome Sequences of Four Agar- Degrading Marine Bacteria.</title>
        <authorList>
            <person name="Phillips E.K."/>
            <person name="Shaffer J.C."/>
            <person name="Henson M.W."/>
            <person name="Temperton B."/>
            <person name="Thrash C.J."/>
            <person name="Martin M.O."/>
        </authorList>
    </citation>
    <scope>NUCLEOTIDE SEQUENCE</scope>
    <source>
        <strain evidence="12">EKP203</strain>
    </source>
</reference>
<keyword evidence="10" id="KW-0464">Manganese</keyword>
<comment type="catalytic activity">
    <reaction evidence="1">
        <text>Hydrolytically removes 5'-nucleotides successively from the 3'-hydroxy termini of 3'-hydroxy-terminated oligonucleotides.</text>
        <dbReference type="EC" id="3.1.4.1"/>
    </reaction>
</comment>
<dbReference type="Gene3D" id="3.40.1350.10">
    <property type="match status" value="1"/>
</dbReference>
<dbReference type="InterPro" id="IPR033315">
    <property type="entry name" value="Fan1-like"/>
</dbReference>
<evidence type="ECO:0000256" key="7">
    <source>
        <dbReference type="ARBA" id="ARBA00022723"/>
    </source>
</evidence>
<evidence type="ECO:0000256" key="5">
    <source>
        <dbReference type="ARBA" id="ARBA00012029"/>
    </source>
</evidence>
<evidence type="ECO:0000313" key="12">
    <source>
        <dbReference type="EMBL" id="MDN2483574.1"/>
    </source>
</evidence>
<accession>A0ABT7Y752</accession>
<dbReference type="Pfam" id="PF08774">
    <property type="entry name" value="VRR_NUC"/>
    <property type="match status" value="1"/>
</dbReference>
<evidence type="ECO:0000256" key="8">
    <source>
        <dbReference type="ARBA" id="ARBA00022801"/>
    </source>
</evidence>
<evidence type="ECO:0000259" key="11">
    <source>
        <dbReference type="SMART" id="SM00990"/>
    </source>
</evidence>
<evidence type="ECO:0000256" key="6">
    <source>
        <dbReference type="ARBA" id="ARBA00022722"/>
    </source>
</evidence>
<comment type="caution">
    <text evidence="12">The sequence shown here is derived from an EMBL/GenBank/DDBJ whole genome shotgun (WGS) entry which is preliminary data.</text>
</comment>
<proteinExistence type="inferred from homology"/>
<evidence type="ECO:0000256" key="1">
    <source>
        <dbReference type="ARBA" id="ARBA00000983"/>
    </source>
</evidence>
<evidence type="ECO:0000313" key="13">
    <source>
        <dbReference type="Proteomes" id="UP001169719"/>
    </source>
</evidence>
<comment type="cofactor">
    <cofactor evidence="2">
        <name>Mn(2+)</name>
        <dbReference type="ChEBI" id="CHEBI:29035"/>
    </cofactor>
</comment>
<dbReference type="InterPro" id="IPR049125">
    <property type="entry name" value="FAN1-like_WH"/>
</dbReference>
<keyword evidence="13" id="KW-1185">Reference proteome</keyword>